<evidence type="ECO:0008006" key="11">
    <source>
        <dbReference type="Google" id="ProtNLM"/>
    </source>
</evidence>
<dbReference type="EMBL" id="JANEYF010003814">
    <property type="protein sequence ID" value="KAJ8933788.1"/>
    <property type="molecule type" value="Genomic_DNA"/>
</dbReference>
<comment type="subcellular location">
    <subcellularLocation>
        <location evidence="1">Cell membrane</location>
    </subcellularLocation>
</comment>
<evidence type="ECO:0000256" key="4">
    <source>
        <dbReference type="ARBA" id="ARBA00022692"/>
    </source>
</evidence>
<comment type="similarity">
    <text evidence="2">Belongs to the CD36 family.</text>
</comment>
<keyword evidence="5 8" id="KW-1133">Transmembrane helix</keyword>
<dbReference type="GO" id="GO:0005044">
    <property type="term" value="F:scavenger receptor activity"/>
    <property type="evidence" value="ECO:0007669"/>
    <property type="project" value="TreeGrafter"/>
</dbReference>
<dbReference type="Proteomes" id="UP001162156">
    <property type="component" value="Unassembled WGS sequence"/>
</dbReference>
<evidence type="ECO:0000256" key="6">
    <source>
        <dbReference type="ARBA" id="ARBA00023136"/>
    </source>
</evidence>
<dbReference type="Pfam" id="PF01130">
    <property type="entry name" value="CD36"/>
    <property type="match status" value="1"/>
</dbReference>
<evidence type="ECO:0000256" key="8">
    <source>
        <dbReference type="SAM" id="Phobius"/>
    </source>
</evidence>
<accession>A0AAV8X575</accession>
<dbReference type="PRINTS" id="PR01609">
    <property type="entry name" value="CD36FAMILY"/>
</dbReference>
<evidence type="ECO:0000256" key="1">
    <source>
        <dbReference type="ARBA" id="ARBA00004236"/>
    </source>
</evidence>
<evidence type="ECO:0000313" key="9">
    <source>
        <dbReference type="EMBL" id="KAJ8933788.1"/>
    </source>
</evidence>
<dbReference type="GO" id="GO:0005737">
    <property type="term" value="C:cytoplasm"/>
    <property type="evidence" value="ECO:0007669"/>
    <property type="project" value="TreeGrafter"/>
</dbReference>
<dbReference type="GO" id="GO:0005886">
    <property type="term" value="C:plasma membrane"/>
    <property type="evidence" value="ECO:0007669"/>
    <property type="project" value="UniProtKB-SubCell"/>
</dbReference>
<keyword evidence="4 8" id="KW-0812">Transmembrane</keyword>
<evidence type="ECO:0000313" key="10">
    <source>
        <dbReference type="Proteomes" id="UP001162156"/>
    </source>
</evidence>
<dbReference type="PANTHER" id="PTHR11923:SF67">
    <property type="entry name" value="RE68569P"/>
    <property type="match status" value="1"/>
</dbReference>
<evidence type="ECO:0000256" key="5">
    <source>
        <dbReference type="ARBA" id="ARBA00022989"/>
    </source>
</evidence>
<gene>
    <name evidence="9" type="ORF">NQ314_013824</name>
</gene>
<dbReference type="PANTHER" id="PTHR11923">
    <property type="entry name" value="SCAVENGER RECEPTOR CLASS B TYPE-1 SR-B1"/>
    <property type="match status" value="1"/>
</dbReference>
<protein>
    <recommendedName>
        <fullName evidence="11">Scavenger receptor class B member 1</fullName>
    </recommendedName>
</protein>
<proteinExistence type="inferred from homology"/>
<keyword evidence="3" id="KW-1003">Cell membrane</keyword>
<evidence type="ECO:0000256" key="3">
    <source>
        <dbReference type="ARBA" id="ARBA00022475"/>
    </source>
</evidence>
<keyword evidence="10" id="KW-1185">Reference proteome</keyword>
<keyword evidence="7" id="KW-0325">Glycoprotein</keyword>
<feature type="transmembrane region" description="Helical" evidence="8">
    <location>
        <begin position="225"/>
        <end position="242"/>
    </location>
</feature>
<organism evidence="9 10">
    <name type="scientific">Rhamnusium bicolor</name>
    <dbReference type="NCBI Taxonomy" id="1586634"/>
    <lineage>
        <taxon>Eukaryota</taxon>
        <taxon>Metazoa</taxon>
        <taxon>Ecdysozoa</taxon>
        <taxon>Arthropoda</taxon>
        <taxon>Hexapoda</taxon>
        <taxon>Insecta</taxon>
        <taxon>Pterygota</taxon>
        <taxon>Neoptera</taxon>
        <taxon>Endopterygota</taxon>
        <taxon>Coleoptera</taxon>
        <taxon>Polyphaga</taxon>
        <taxon>Cucujiformia</taxon>
        <taxon>Chrysomeloidea</taxon>
        <taxon>Cerambycidae</taxon>
        <taxon>Lepturinae</taxon>
        <taxon>Rhagiini</taxon>
        <taxon>Rhamnusium</taxon>
    </lineage>
</organism>
<evidence type="ECO:0000256" key="2">
    <source>
        <dbReference type="ARBA" id="ARBA00010532"/>
    </source>
</evidence>
<evidence type="ECO:0000256" key="7">
    <source>
        <dbReference type="ARBA" id="ARBA00023180"/>
    </source>
</evidence>
<keyword evidence="6 8" id="KW-0472">Membrane</keyword>
<name>A0AAV8X575_9CUCU</name>
<sequence>MQIYAMYDFEGDYETIYTGQKHSLENIGLIEKYSGSTKIPQWDSPCGDVTGASDGTKFSGFIKPNDTLLFFRKSMCRAKALLKVNETEVNGLRGYVYHFDPDTDDNGHINEKNKCFCKGPRACLPPGLLDVRGCYYGFPIALSYPHFLDGDEVLSAKESGLPLELAVRYQINMALGSIKTIANCDRFNDMVLPLLWTETRLFELPPTLILRFRIYLNILPTGEKALMYALLIGGGVFLLYSLHRFLKDRSRRAVFNSPWIEDEFVYNLDRKLSSYIPEKRGSKNAKELEVFIDRLIPPLNQELQEIA</sequence>
<reference evidence="9" key="1">
    <citation type="journal article" date="2023" name="Insect Mol. Biol.">
        <title>Genome sequencing provides insights into the evolution of gene families encoding plant cell wall-degrading enzymes in longhorned beetles.</title>
        <authorList>
            <person name="Shin N.R."/>
            <person name="Okamura Y."/>
            <person name="Kirsch R."/>
            <person name="Pauchet Y."/>
        </authorList>
    </citation>
    <scope>NUCLEOTIDE SEQUENCE</scope>
    <source>
        <strain evidence="9">RBIC_L_NR</strain>
    </source>
</reference>
<dbReference type="AlphaFoldDB" id="A0AAV8X575"/>
<dbReference type="InterPro" id="IPR002159">
    <property type="entry name" value="CD36_fam"/>
</dbReference>
<comment type="caution">
    <text evidence="9">The sequence shown here is derived from an EMBL/GenBank/DDBJ whole genome shotgun (WGS) entry which is preliminary data.</text>
</comment>